<proteinExistence type="predicted"/>
<reference evidence="1" key="1">
    <citation type="journal article" date="2023" name="G3 (Bethesda)">
        <title>A reference genome for the long-term kleptoplast-retaining sea slug Elysia crispata morphotype clarki.</title>
        <authorList>
            <person name="Eastman K.E."/>
            <person name="Pendleton A.L."/>
            <person name="Shaikh M.A."/>
            <person name="Suttiyut T."/>
            <person name="Ogas R."/>
            <person name="Tomko P."/>
            <person name="Gavelis G."/>
            <person name="Widhalm J.R."/>
            <person name="Wisecaver J.H."/>
        </authorList>
    </citation>
    <scope>NUCLEOTIDE SEQUENCE</scope>
    <source>
        <strain evidence="1">ECLA1</strain>
    </source>
</reference>
<accession>A0AAE0YUU5</accession>
<gene>
    <name evidence="1" type="ORF">RRG08_037831</name>
</gene>
<organism evidence="1 2">
    <name type="scientific">Elysia crispata</name>
    <name type="common">lettuce slug</name>
    <dbReference type="NCBI Taxonomy" id="231223"/>
    <lineage>
        <taxon>Eukaryota</taxon>
        <taxon>Metazoa</taxon>
        <taxon>Spiralia</taxon>
        <taxon>Lophotrochozoa</taxon>
        <taxon>Mollusca</taxon>
        <taxon>Gastropoda</taxon>
        <taxon>Heterobranchia</taxon>
        <taxon>Euthyneura</taxon>
        <taxon>Panpulmonata</taxon>
        <taxon>Sacoglossa</taxon>
        <taxon>Placobranchoidea</taxon>
        <taxon>Plakobranchidae</taxon>
        <taxon>Elysia</taxon>
    </lineage>
</organism>
<dbReference type="Proteomes" id="UP001283361">
    <property type="component" value="Unassembled WGS sequence"/>
</dbReference>
<evidence type="ECO:0000313" key="2">
    <source>
        <dbReference type="Proteomes" id="UP001283361"/>
    </source>
</evidence>
<evidence type="ECO:0000313" key="1">
    <source>
        <dbReference type="EMBL" id="KAK3757475.1"/>
    </source>
</evidence>
<dbReference type="EMBL" id="JAWDGP010005361">
    <property type="protein sequence ID" value="KAK3757475.1"/>
    <property type="molecule type" value="Genomic_DNA"/>
</dbReference>
<comment type="caution">
    <text evidence="1">The sequence shown here is derived from an EMBL/GenBank/DDBJ whole genome shotgun (WGS) entry which is preliminary data.</text>
</comment>
<sequence length="104" mass="12063">MLRYFFVLSLGDFPYVNISGLMTGTLRRLKARDNRVSDSCLTLDVMTWSKSALCVWRGLFRRSVQDGQGKLVKSSRRKDRIERLFGETEKWLGKEKIKLSCKIA</sequence>
<protein>
    <submittedName>
        <fullName evidence="1">Uncharacterized protein</fullName>
    </submittedName>
</protein>
<dbReference type="AlphaFoldDB" id="A0AAE0YUU5"/>
<name>A0AAE0YUU5_9GAST</name>
<keyword evidence="2" id="KW-1185">Reference proteome</keyword>